<protein>
    <submittedName>
        <fullName evidence="3">CC-NBS-LRR resistance protein</fullName>
    </submittedName>
</protein>
<accession>A0A2K3KV34</accession>
<feature type="non-terminal residue" evidence="3">
    <location>
        <position position="196"/>
    </location>
</feature>
<dbReference type="InterPro" id="IPR002182">
    <property type="entry name" value="NB-ARC"/>
</dbReference>
<dbReference type="GO" id="GO:0006952">
    <property type="term" value="P:defense response"/>
    <property type="evidence" value="ECO:0007669"/>
    <property type="project" value="UniProtKB-KW"/>
</dbReference>
<dbReference type="PRINTS" id="PR00364">
    <property type="entry name" value="DISEASERSIST"/>
</dbReference>
<gene>
    <name evidence="3" type="ORF">L195_g057131</name>
</gene>
<dbReference type="PANTHER" id="PTHR36766:SF70">
    <property type="entry name" value="DISEASE RESISTANCE PROTEIN RGA4"/>
    <property type="match status" value="1"/>
</dbReference>
<evidence type="ECO:0000313" key="3">
    <source>
        <dbReference type="EMBL" id="PNX70142.1"/>
    </source>
</evidence>
<dbReference type="Gene3D" id="3.40.50.300">
    <property type="entry name" value="P-loop containing nucleotide triphosphate hydrolases"/>
    <property type="match status" value="1"/>
</dbReference>
<evidence type="ECO:0000313" key="4">
    <source>
        <dbReference type="Proteomes" id="UP000236291"/>
    </source>
</evidence>
<proteinExistence type="predicted"/>
<dbReference type="STRING" id="57577.A0A2K3KV34"/>
<organism evidence="3 4">
    <name type="scientific">Trifolium pratense</name>
    <name type="common">Red clover</name>
    <dbReference type="NCBI Taxonomy" id="57577"/>
    <lineage>
        <taxon>Eukaryota</taxon>
        <taxon>Viridiplantae</taxon>
        <taxon>Streptophyta</taxon>
        <taxon>Embryophyta</taxon>
        <taxon>Tracheophyta</taxon>
        <taxon>Spermatophyta</taxon>
        <taxon>Magnoliopsida</taxon>
        <taxon>eudicotyledons</taxon>
        <taxon>Gunneridae</taxon>
        <taxon>Pentapetalae</taxon>
        <taxon>rosids</taxon>
        <taxon>fabids</taxon>
        <taxon>Fabales</taxon>
        <taxon>Fabaceae</taxon>
        <taxon>Papilionoideae</taxon>
        <taxon>50 kb inversion clade</taxon>
        <taxon>NPAAA clade</taxon>
        <taxon>Hologalegina</taxon>
        <taxon>IRL clade</taxon>
        <taxon>Trifolieae</taxon>
        <taxon>Trifolium</taxon>
    </lineage>
</organism>
<dbReference type="AlphaFoldDB" id="A0A2K3KV34"/>
<sequence>MGKTTLAQLVFNDHRIMEQFDFKVWVRVSESFDLTRLTRSILESIDSSAVDCENYILQRELQQRLAGKRYLLVLDDVWNKDRHTWDNFILRFSGSSGCKMIVTTRNMEVASVMRSTRLLHLKQLEENDSWSLFVKYAFRGRNVFEYPNLELIGKKIVKKCGGLPLALKTLGSILQTKSSEPEWVKILESNFWHLPE</sequence>
<keyword evidence="1" id="KW-0611">Plant defense</keyword>
<dbReference type="InterPro" id="IPR027417">
    <property type="entry name" value="P-loop_NTPase"/>
</dbReference>
<dbReference type="PANTHER" id="PTHR36766">
    <property type="entry name" value="PLANT BROAD-SPECTRUM MILDEW RESISTANCE PROTEIN RPW8"/>
    <property type="match status" value="1"/>
</dbReference>
<dbReference type="Pfam" id="PF00931">
    <property type="entry name" value="NB-ARC"/>
    <property type="match status" value="1"/>
</dbReference>
<dbReference type="Proteomes" id="UP000236291">
    <property type="component" value="Unassembled WGS sequence"/>
</dbReference>
<evidence type="ECO:0000259" key="2">
    <source>
        <dbReference type="Pfam" id="PF00931"/>
    </source>
</evidence>
<reference evidence="3 4" key="2">
    <citation type="journal article" date="2017" name="Front. Plant Sci.">
        <title>Gene Classification and Mining of Molecular Markers Useful in Red Clover (Trifolium pratense) Breeding.</title>
        <authorList>
            <person name="Istvanek J."/>
            <person name="Dluhosova J."/>
            <person name="Dluhos P."/>
            <person name="Patkova L."/>
            <person name="Nedelnik J."/>
            <person name="Repkova J."/>
        </authorList>
    </citation>
    <scope>NUCLEOTIDE SEQUENCE [LARGE SCALE GENOMIC DNA]</scope>
    <source>
        <strain evidence="4">cv. Tatra</strain>
        <tissue evidence="3">Young leaves</tissue>
    </source>
</reference>
<dbReference type="EMBL" id="ASHM01111594">
    <property type="protein sequence ID" value="PNX70142.1"/>
    <property type="molecule type" value="Genomic_DNA"/>
</dbReference>
<comment type="caution">
    <text evidence="3">The sequence shown here is derived from an EMBL/GenBank/DDBJ whole genome shotgun (WGS) entry which is preliminary data.</text>
</comment>
<dbReference type="SUPFAM" id="SSF52540">
    <property type="entry name" value="P-loop containing nucleoside triphosphate hydrolases"/>
    <property type="match status" value="1"/>
</dbReference>
<feature type="domain" description="NB-ARC" evidence="2">
    <location>
        <begin position="1"/>
        <end position="140"/>
    </location>
</feature>
<dbReference type="InterPro" id="IPR042197">
    <property type="entry name" value="Apaf_helical"/>
</dbReference>
<evidence type="ECO:0000256" key="1">
    <source>
        <dbReference type="ARBA" id="ARBA00022821"/>
    </source>
</evidence>
<reference evidence="3 4" key="1">
    <citation type="journal article" date="2014" name="Am. J. Bot.">
        <title>Genome assembly and annotation for red clover (Trifolium pratense; Fabaceae).</title>
        <authorList>
            <person name="Istvanek J."/>
            <person name="Jaros M."/>
            <person name="Krenek A."/>
            <person name="Repkova J."/>
        </authorList>
    </citation>
    <scope>NUCLEOTIDE SEQUENCE [LARGE SCALE GENOMIC DNA]</scope>
    <source>
        <strain evidence="4">cv. Tatra</strain>
        <tissue evidence="3">Young leaves</tissue>
    </source>
</reference>
<name>A0A2K3KV34_TRIPR</name>
<dbReference type="Gene3D" id="1.10.8.430">
    <property type="entry name" value="Helical domain of apoptotic protease-activating factors"/>
    <property type="match status" value="1"/>
</dbReference>
<dbReference type="GO" id="GO:0043531">
    <property type="term" value="F:ADP binding"/>
    <property type="evidence" value="ECO:0007669"/>
    <property type="project" value="InterPro"/>
</dbReference>